<evidence type="ECO:0000256" key="2">
    <source>
        <dbReference type="SAM" id="MobiDB-lite"/>
    </source>
</evidence>
<dbReference type="Gene3D" id="3.30.1310.10">
    <property type="entry name" value="Nucleoid-associated protein YbaB-like domain"/>
    <property type="match status" value="1"/>
</dbReference>
<keyword evidence="3" id="KW-0238">DNA-binding</keyword>
<evidence type="ECO:0000313" key="3">
    <source>
        <dbReference type="EMBL" id="MBP2326178.1"/>
    </source>
</evidence>
<dbReference type="GO" id="GO:0003677">
    <property type="term" value="F:DNA binding"/>
    <property type="evidence" value="ECO:0007669"/>
    <property type="project" value="UniProtKB-KW"/>
</dbReference>
<dbReference type="RefSeq" id="WP_209643271.1">
    <property type="nucleotide sequence ID" value="NZ_JAGINW010000001.1"/>
</dbReference>
<dbReference type="InterPro" id="IPR036894">
    <property type="entry name" value="YbaB-like_sf"/>
</dbReference>
<dbReference type="Pfam" id="PF02575">
    <property type="entry name" value="YbaB_DNA_bd"/>
    <property type="match status" value="1"/>
</dbReference>
<keyword evidence="4" id="KW-1185">Reference proteome</keyword>
<keyword evidence="1" id="KW-0175">Coiled coil</keyword>
<proteinExistence type="predicted"/>
<feature type="coiled-coil region" evidence="1">
    <location>
        <begin position="8"/>
        <end position="35"/>
    </location>
</feature>
<protein>
    <submittedName>
        <fullName evidence="3">DNA-binding protein YbaB</fullName>
    </submittedName>
</protein>
<dbReference type="InterPro" id="IPR004401">
    <property type="entry name" value="YbaB/EbfC"/>
</dbReference>
<dbReference type="EMBL" id="JAGINW010000001">
    <property type="protein sequence ID" value="MBP2326178.1"/>
    <property type="molecule type" value="Genomic_DNA"/>
</dbReference>
<name>A0ABS4TP47_9PSEU</name>
<evidence type="ECO:0000313" key="4">
    <source>
        <dbReference type="Proteomes" id="UP001519332"/>
    </source>
</evidence>
<organism evidence="3 4">
    <name type="scientific">Kibdelosporangium banguiense</name>
    <dbReference type="NCBI Taxonomy" id="1365924"/>
    <lineage>
        <taxon>Bacteria</taxon>
        <taxon>Bacillati</taxon>
        <taxon>Actinomycetota</taxon>
        <taxon>Actinomycetes</taxon>
        <taxon>Pseudonocardiales</taxon>
        <taxon>Pseudonocardiaceae</taxon>
        <taxon>Kibdelosporangium</taxon>
    </lineage>
</organism>
<dbReference type="Proteomes" id="UP001519332">
    <property type="component" value="Unassembled WGS sequence"/>
</dbReference>
<accession>A0ABS4TP47</accession>
<feature type="region of interest" description="Disordered" evidence="2">
    <location>
        <begin position="100"/>
        <end position="141"/>
    </location>
</feature>
<evidence type="ECO:0000256" key="1">
    <source>
        <dbReference type="SAM" id="Coils"/>
    </source>
</evidence>
<comment type="caution">
    <text evidence="3">The sequence shown here is derived from an EMBL/GenBank/DDBJ whole genome shotgun (WGS) entry which is preliminary data.</text>
</comment>
<gene>
    <name evidence="3" type="ORF">JOF56_006563</name>
</gene>
<reference evidence="3 4" key="1">
    <citation type="submission" date="2021-03" db="EMBL/GenBank/DDBJ databases">
        <title>Sequencing the genomes of 1000 actinobacteria strains.</title>
        <authorList>
            <person name="Klenk H.-P."/>
        </authorList>
    </citation>
    <scope>NUCLEOTIDE SEQUENCE [LARGE SCALE GENOMIC DNA]</scope>
    <source>
        <strain evidence="3 4">DSM 46670</strain>
    </source>
</reference>
<sequence>MSDPHQYLADFENQLQSMKQQVDQVQNAFAEARAEARSADGAVTVVAAAGGRIEALSLSPKADSISHTTLATSILDTIRRAQAEAARKVEESMRPLLGQASQDFLHEQVLRATDPEAEGGTKQPRPASERPDDEFGGPILR</sequence>
<dbReference type="SUPFAM" id="SSF82607">
    <property type="entry name" value="YbaB-like"/>
    <property type="match status" value="1"/>
</dbReference>